<evidence type="ECO:0000256" key="1">
    <source>
        <dbReference type="SAM" id="MobiDB-lite"/>
    </source>
</evidence>
<evidence type="ECO:0000313" key="3">
    <source>
        <dbReference type="Proteomes" id="UP000247702"/>
    </source>
</evidence>
<proteinExistence type="predicted"/>
<sequence length="110" mass="13218">MAYCSSGLDVSKLGEWFESLNWNFGKLIYSFRNFGRLRHFWSLLTRILLMNLMIKFDVNMQAITLIREMIIKRMNKLNNKKKKQEEQKGNKQDDQEQVNCDDDEAEYKDE</sequence>
<dbReference type="Proteomes" id="UP000247702">
    <property type="component" value="Unassembled WGS sequence"/>
</dbReference>
<name>A0A2Z6SHI8_9GLOM</name>
<dbReference type="AlphaFoldDB" id="A0A2Z6SHI8"/>
<reference evidence="2 3" key="1">
    <citation type="submission" date="2017-11" db="EMBL/GenBank/DDBJ databases">
        <title>The genome of Rhizophagus clarus HR1 reveals common genetic basis of auxotrophy among arbuscular mycorrhizal fungi.</title>
        <authorList>
            <person name="Kobayashi Y."/>
        </authorList>
    </citation>
    <scope>NUCLEOTIDE SEQUENCE [LARGE SCALE GENOMIC DNA]</scope>
    <source>
        <strain evidence="2 3">HR1</strain>
    </source>
</reference>
<keyword evidence="3" id="KW-1185">Reference proteome</keyword>
<protein>
    <submittedName>
        <fullName evidence="2">Uncharacterized protein</fullName>
    </submittedName>
</protein>
<feature type="region of interest" description="Disordered" evidence="1">
    <location>
        <begin position="80"/>
        <end position="110"/>
    </location>
</feature>
<dbReference type="EMBL" id="BEXD01004320">
    <property type="protein sequence ID" value="GBC09682.1"/>
    <property type="molecule type" value="Genomic_DNA"/>
</dbReference>
<comment type="caution">
    <text evidence="2">The sequence shown here is derived from an EMBL/GenBank/DDBJ whole genome shotgun (WGS) entry which is preliminary data.</text>
</comment>
<gene>
    <name evidence="2" type="ORF">RclHR1_09040001</name>
</gene>
<accession>A0A2Z6SHI8</accession>
<evidence type="ECO:0000313" key="2">
    <source>
        <dbReference type="EMBL" id="GBC09682.1"/>
    </source>
</evidence>
<organism evidence="2 3">
    <name type="scientific">Rhizophagus clarus</name>
    <dbReference type="NCBI Taxonomy" id="94130"/>
    <lineage>
        <taxon>Eukaryota</taxon>
        <taxon>Fungi</taxon>
        <taxon>Fungi incertae sedis</taxon>
        <taxon>Mucoromycota</taxon>
        <taxon>Glomeromycotina</taxon>
        <taxon>Glomeromycetes</taxon>
        <taxon>Glomerales</taxon>
        <taxon>Glomeraceae</taxon>
        <taxon>Rhizophagus</taxon>
    </lineage>
</organism>
<feature type="compositionally biased region" description="Basic and acidic residues" evidence="1">
    <location>
        <begin position="83"/>
        <end position="94"/>
    </location>
</feature>
<feature type="compositionally biased region" description="Acidic residues" evidence="1">
    <location>
        <begin position="95"/>
        <end position="110"/>
    </location>
</feature>